<accession>K9CPY0</accession>
<feature type="chain" id="PRO_5003925310" description="Lipoprotein" evidence="2">
    <location>
        <begin position="24"/>
        <end position="255"/>
    </location>
</feature>
<keyword evidence="2" id="KW-0732">Signal</keyword>
<dbReference type="Proteomes" id="UP000009887">
    <property type="component" value="Unassembled WGS sequence"/>
</dbReference>
<organism evidence="3 4">
    <name type="scientific">Sphingobium yanoikuyae ATCC 51230</name>
    <dbReference type="NCBI Taxonomy" id="883163"/>
    <lineage>
        <taxon>Bacteria</taxon>
        <taxon>Pseudomonadati</taxon>
        <taxon>Pseudomonadota</taxon>
        <taxon>Alphaproteobacteria</taxon>
        <taxon>Sphingomonadales</taxon>
        <taxon>Sphingomonadaceae</taxon>
        <taxon>Sphingobium</taxon>
    </lineage>
</organism>
<feature type="compositionally biased region" description="Low complexity" evidence="1">
    <location>
        <begin position="37"/>
        <end position="50"/>
    </location>
</feature>
<name>K9CPY0_SPHYA</name>
<protein>
    <recommendedName>
        <fullName evidence="5">Lipoprotein</fullName>
    </recommendedName>
</protein>
<evidence type="ECO:0000313" key="3">
    <source>
        <dbReference type="EMBL" id="EKU73973.1"/>
    </source>
</evidence>
<feature type="signal peptide" evidence="2">
    <location>
        <begin position="1"/>
        <end position="23"/>
    </location>
</feature>
<evidence type="ECO:0008006" key="5">
    <source>
        <dbReference type="Google" id="ProtNLM"/>
    </source>
</evidence>
<comment type="caution">
    <text evidence="3">The sequence shown here is derived from an EMBL/GenBank/DDBJ whole genome shotgun (WGS) entry which is preliminary data.</text>
</comment>
<dbReference type="AlphaFoldDB" id="K9CPY0"/>
<dbReference type="PROSITE" id="PS51257">
    <property type="entry name" value="PROKAR_LIPOPROTEIN"/>
    <property type="match status" value="1"/>
</dbReference>
<feature type="region of interest" description="Disordered" evidence="1">
    <location>
        <begin position="27"/>
        <end position="66"/>
    </location>
</feature>
<evidence type="ECO:0000256" key="1">
    <source>
        <dbReference type="SAM" id="MobiDB-lite"/>
    </source>
</evidence>
<evidence type="ECO:0000313" key="4">
    <source>
        <dbReference type="Proteomes" id="UP000009887"/>
    </source>
</evidence>
<dbReference type="InterPro" id="IPR032710">
    <property type="entry name" value="NTF2-like_dom_sf"/>
</dbReference>
<dbReference type="PATRIC" id="fig|883163.3.peg.3442"/>
<gene>
    <name evidence="3" type="ORF">HMPREF9718_03379</name>
</gene>
<proteinExistence type="predicted"/>
<dbReference type="HOGENOM" id="CLU_095341_0_0_5"/>
<dbReference type="EMBL" id="AGZU01000012">
    <property type="protein sequence ID" value="EKU73973.1"/>
    <property type="molecule type" value="Genomic_DNA"/>
</dbReference>
<sequence>MQPVSRTRPWACISMTIALLALAACGSPSPTPDNQGAAPAAPENSSANAAQPDKAPAPRSTQADMSPLSCTAEIGAAAAERRVKLCISVSPATHPPCNAANSCAMIEDEIARSCALFDGQGEPMAGCTPEPRSMAAAAAVVQRYYAAINARDYGTAWSQWGENGPAGQTMEKFQAGFAATRATHVTIGRMTPGDAGAGSVYQPVPVTIDAELADGTRQHFAGTYVVRRVNDVDGASAAQRRWHIDSAKLRPVSSE</sequence>
<keyword evidence="4" id="KW-1185">Reference proteome</keyword>
<dbReference type="SUPFAM" id="SSF54427">
    <property type="entry name" value="NTF2-like"/>
    <property type="match status" value="1"/>
</dbReference>
<reference evidence="3 4" key="1">
    <citation type="submission" date="2012-09" db="EMBL/GenBank/DDBJ databases">
        <title>The Genome Sequence of Sphingobium yanoikuyae ATCC 51230.</title>
        <authorList>
            <consortium name="The Broad Institute Genome Sequencing Platform"/>
            <person name="Earl A."/>
            <person name="Ward D."/>
            <person name="Feldgarden M."/>
            <person name="Gevers D."/>
            <person name="Huys G."/>
            <person name="Walker B."/>
            <person name="Young S.K."/>
            <person name="Zeng Q."/>
            <person name="Gargeya S."/>
            <person name="Fitzgerald M."/>
            <person name="Haas B."/>
            <person name="Abouelleil A."/>
            <person name="Alvarado L."/>
            <person name="Arachchi H.M."/>
            <person name="Berlin A.M."/>
            <person name="Chapman S.B."/>
            <person name="Goldberg J."/>
            <person name="Griggs A."/>
            <person name="Gujja S."/>
            <person name="Hansen M."/>
            <person name="Howarth C."/>
            <person name="Imamovic A."/>
            <person name="Larimer J."/>
            <person name="McCowen C."/>
            <person name="Montmayeur A."/>
            <person name="Murphy C."/>
            <person name="Neiman D."/>
            <person name="Pearson M."/>
            <person name="Priest M."/>
            <person name="Roberts A."/>
            <person name="Saif S."/>
            <person name="Shea T."/>
            <person name="Sisk P."/>
            <person name="Sykes S."/>
            <person name="Wortman J."/>
            <person name="Nusbaum C."/>
            <person name="Birren B."/>
        </authorList>
    </citation>
    <scope>NUCLEOTIDE SEQUENCE [LARGE SCALE GENOMIC DNA]</scope>
    <source>
        <strain evidence="3 4">ATCC 51230</strain>
    </source>
</reference>
<evidence type="ECO:0000256" key="2">
    <source>
        <dbReference type="SAM" id="SignalP"/>
    </source>
</evidence>